<accession>A0A8S5S557</accession>
<feature type="region of interest" description="Disordered" evidence="1">
    <location>
        <begin position="31"/>
        <end position="62"/>
    </location>
</feature>
<organism evidence="2">
    <name type="scientific">Siphoviridae sp. ctm7X10</name>
    <dbReference type="NCBI Taxonomy" id="2827929"/>
    <lineage>
        <taxon>Viruses</taxon>
        <taxon>Duplodnaviria</taxon>
        <taxon>Heunggongvirae</taxon>
        <taxon>Uroviricota</taxon>
        <taxon>Caudoviricetes</taxon>
    </lineage>
</organism>
<evidence type="ECO:0000313" key="2">
    <source>
        <dbReference type="EMBL" id="DAF46073.1"/>
    </source>
</evidence>
<evidence type="ECO:0000256" key="1">
    <source>
        <dbReference type="SAM" id="MobiDB-lite"/>
    </source>
</evidence>
<dbReference type="EMBL" id="BK032530">
    <property type="protein sequence ID" value="DAF46073.1"/>
    <property type="molecule type" value="Genomic_DNA"/>
</dbReference>
<reference evidence="2" key="1">
    <citation type="journal article" date="2021" name="Proc. Natl. Acad. Sci. U.S.A.">
        <title>A Catalog of Tens of Thousands of Viruses from Human Metagenomes Reveals Hidden Associations with Chronic Diseases.</title>
        <authorList>
            <person name="Tisza M.J."/>
            <person name="Buck C.B."/>
        </authorList>
    </citation>
    <scope>NUCLEOTIDE SEQUENCE</scope>
    <source>
        <strain evidence="2">Ctm7X10</strain>
    </source>
</reference>
<name>A0A8S5S557_9CAUD</name>
<proteinExistence type="predicted"/>
<sequence>MAPFFCFSKFKYKLVETKKYSQISGSMFIPGRGSAQSGESDPIYRQPTGVVDHGSGDASYGQ</sequence>
<protein>
    <submittedName>
        <fullName evidence="2">Uncharacterized protein</fullName>
    </submittedName>
</protein>